<reference evidence="1 2" key="1">
    <citation type="submission" date="2009-02" db="EMBL/GenBank/DDBJ databases">
        <authorList>
            <person name="Fulton L."/>
            <person name="Clifton S."/>
            <person name="Fulton B."/>
            <person name="Xu J."/>
            <person name="Minx P."/>
            <person name="Pepin K.H."/>
            <person name="Johnson M."/>
            <person name="Bhonagiri V."/>
            <person name="Nash W.E."/>
            <person name="Mardis E.R."/>
            <person name="Wilson R.K."/>
        </authorList>
    </citation>
    <scope>NUCLEOTIDE SEQUENCE [LARGE SCALE GENOMIC DNA]</scope>
    <source>
        <strain evidence="1 2">ATCC 27758</strain>
    </source>
</reference>
<gene>
    <name evidence="1" type="ORF">COPCOM_00888</name>
</gene>
<organism evidence="1 2">
    <name type="scientific">Coprococcus comes ATCC 27758</name>
    <dbReference type="NCBI Taxonomy" id="470146"/>
    <lineage>
        <taxon>Bacteria</taxon>
        <taxon>Bacillati</taxon>
        <taxon>Bacillota</taxon>
        <taxon>Clostridia</taxon>
        <taxon>Lachnospirales</taxon>
        <taxon>Lachnospiraceae</taxon>
        <taxon>Coprococcus</taxon>
    </lineage>
</organism>
<proteinExistence type="predicted"/>
<reference evidence="1 2" key="2">
    <citation type="submission" date="2009-03" db="EMBL/GenBank/DDBJ databases">
        <title>Draft genome sequence of Coprococcus comes (ATCC 27758).</title>
        <authorList>
            <person name="Sudarsanam P."/>
            <person name="Ley R."/>
            <person name="Guruge J."/>
            <person name="Turnbaugh P.J."/>
            <person name="Mahowald M."/>
            <person name="Liep D."/>
            <person name="Gordon J."/>
        </authorList>
    </citation>
    <scope>NUCLEOTIDE SEQUENCE [LARGE SCALE GENOMIC DNA]</scope>
    <source>
        <strain evidence="1 2">ATCC 27758</strain>
    </source>
</reference>
<sequence length="140" mass="16167">MAIPKIKRKYNVANNNQIAILCRNNGTIKILDQAIETPHKVFAETPLDRDNSEWGRLFRSLLVAKFDQEIFPVDYAEQLFSEEYDPEKYREVLKACDIIFNSSTEELADVIIEFEKVAELVYPGKKNKKSKGTIGCNYCR</sequence>
<accession>C0B6W7</accession>
<name>C0B6W7_9FIRM</name>
<comment type="caution">
    <text evidence="1">The sequence shown here is derived from an EMBL/GenBank/DDBJ whole genome shotgun (WGS) entry which is preliminary data.</text>
</comment>
<dbReference type="EMBL" id="ABVR01000037">
    <property type="protein sequence ID" value="EEG90660.1"/>
    <property type="molecule type" value="Genomic_DNA"/>
</dbReference>
<dbReference type="HOGENOM" id="CLU_1831753_0_0_9"/>
<evidence type="ECO:0000313" key="1">
    <source>
        <dbReference type="EMBL" id="EEG90660.1"/>
    </source>
</evidence>
<dbReference type="AlphaFoldDB" id="C0B6W7"/>
<protein>
    <submittedName>
        <fullName evidence="1">Uncharacterized protein</fullName>
    </submittedName>
</protein>
<evidence type="ECO:0000313" key="2">
    <source>
        <dbReference type="Proteomes" id="UP000003793"/>
    </source>
</evidence>
<dbReference type="Proteomes" id="UP000003793">
    <property type="component" value="Unassembled WGS sequence"/>
</dbReference>